<evidence type="ECO:0000313" key="21">
    <source>
        <dbReference type="Proteomes" id="UP001465976"/>
    </source>
</evidence>
<dbReference type="Gene3D" id="1.10.3260.10">
    <property type="entry name" value="DNA ligase, ATP-dependent, N-terminal domain"/>
    <property type="match status" value="1"/>
</dbReference>
<dbReference type="NCBIfam" id="TIGR00574">
    <property type="entry name" value="dnl1"/>
    <property type="match status" value="1"/>
</dbReference>
<dbReference type="InterPro" id="IPR001357">
    <property type="entry name" value="BRCT_dom"/>
</dbReference>
<feature type="region of interest" description="Disordered" evidence="17">
    <location>
        <begin position="820"/>
        <end position="875"/>
    </location>
</feature>
<keyword evidence="10" id="KW-0460">Magnesium</keyword>
<comment type="caution">
    <text evidence="20">The sequence shown here is derived from an EMBL/GenBank/DDBJ whole genome shotgun (WGS) entry which is preliminary data.</text>
</comment>
<dbReference type="InterPro" id="IPR036599">
    <property type="entry name" value="DNA_ligase_N_sf"/>
</dbReference>
<feature type="compositionally biased region" description="Basic and acidic residues" evidence="17">
    <location>
        <begin position="934"/>
        <end position="955"/>
    </location>
</feature>
<organism evidence="20 21">
    <name type="scientific">Marasmius crinis-equi</name>
    <dbReference type="NCBI Taxonomy" id="585013"/>
    <lineage>
        <taxon>Eukaryota</taxon>
        <taxon>Fungi</taxon>
        <taxon>Dikarya</taxon>
        <taxon>Basidiomycota</taxon>
        <taxon>Agaricomycotina</taxon>
        <taxon>Agaricomycetes</taxon>
        <taxon>Agaricomycetidae</taxon>
        <taxon>Agaricales</taxon>
        <taxon>Marasmiineae</taxon>
        <taxon>Marasmiaceae</taxon>
        <taxon>Marasmius</taxon>
    </lineage>
</organism>
<feature type="compositionally biased region" description="Basic and acidic residues" evidence="17">
    <location>
        <begin position="844"/>
        <end position="868"/>
    </location>
</feature>
<evidence type="ECO:0000256" key="8">
    <source>
        <dbReference type="ARBA" id="ARBA00022763"/>
    </source>
</evidence>
<dbReference type="PROSITE" id="PS00697">
    <property type="entry name" value="DNA_LIGASE_A1"/>
    <property type="match status" value="1"/>
</dbReference>
<feature type="domain" description="ATP-dependent DNA ligase family profile" evidence="18">
    <location>
        <begin position="396"/>
        <end position="530"/>
    </location>
</feature>
<keyword evidence="12 15" id="KW-0234">DNA repair</keyword>
<keyword evidence="4 15" id="KW-0436">Ligase</keyword>
<proteinExistence type="inferred from homology"/>
<name>A0ABR3F7C3_9AGAR</name>
<reference evidence="20 21" key="1">
    <citation type="submission" date="2024-02" db="EMBL/GenBank/DDBJ databases">
        <title>A draft genome for the cacao thread blight pathogen Marasmius crinis-equi.</title>
        <authorList>
            <person name="Cohen S.P."/>
            <person name="Baruah I.K."/>
            <person name="Amoako-Attah I."/>
            <person name="Bukari Y."/>
            <person name="Meinhardt L.W."/>
            <person name="Bailey B.A."/>
        </authorList>
    </citation>
    <scope>NUCLEOTIDE SEQUENCE [LARGE SCALE GENOMIC DNA]</scope>
    <source>
        <strain evidence="20 21">GH-76</strain>
    </source>
</reference>
<feature type="region of interest" description="Disordered" evidence="17">
    <location>
        <begin position="984"/>
        <end position="1011"/>
    </location>
</feature>
<dbReference type="EC" id="6.5.1.1" evidence="15"/>
<dbReference type="Pfam" id="PF04675">
    <property type="entry name" value="DNA_ligase_A_N"/>
    <property type="match status" value="1"/>
</dbReference>
<sequence>MMQPTPAPTTPPRSPPPEAEVPMEVEDESYPAPPQNIGSAPFAVLVGLFEKLQNERKQDRRKKLLGAWFTHWREEVGNDLYPVLRLILPQARQEYLSIMRPLMCIYLYLQKDRERAVYGLKEKFLAKIYIKMIPLNKNDSDAHRLLNWKKPTERDKASGDFPTVLYEVVYKRSSVIEGSMSIEDLNATLDELSKCMGKQDQQMNIIQRIYNRTTPEEQRWIIRIILKDMVISVKETTVFSVFHPDAQDLYNTCSDLKKVAWTLWDTSNKLDDDQKNVGLFQAFTPMLCKRPTKTIEQTVKEMGGSEFIIEEKLDGERIQLHKRGNEYYYCSRKGKDYTYMYGKHVGVGTLTPFIDKAFHPGVENIILDGEMLVWDPVSERNLPFGTLKTAALDKTKKELNPRPCFKVFDLLYLNNQSLLDRATSFRKKNLRHCLTEVKGRVEFVQEYKGKTAKDVRAKMEEIMESRGEGLVVKHPKSKYVLNGRNMDWIKVKPEYMDNMGETVDVLVVGGNYGTGSRGGGVSTLICAVWDTRSGDSTSEDPDERKYSTFVRIGSGLSYTDYAWVRDKPWKPWDRKNPPEFLQTAKKTAEDKGDVYLLPSESFILKVKAAEIVPSEQYHIGYTMRFPRALSIRTDLSVDDCMTSDAVLDSVRTDKKRKMEDNDGEAKKKRKTTAKKVGLGHLYSYVDNDVSLNGTPYLSDRPLYSRLIKGQDEQMSKSIRNRVSTVVVPDPKSKSGTEDKNKLVSSILANGGTCMQIATNQADLFVVYDGKITPYNVKLMIDKGIHDIIKPQWVTDSIALGRRAPLQKKYFFHATASRASADDYRDGAENSDTEDDEEMAEPEADSTRESDSKDGESKVAEDSLEDRGSEVAPKLKKIDPGLAEWLGADETDETETVMSDSAGQYPSDSETENDSDNDDIAGEVEQDVNEDDLDDWFKAKDEGPDVPAKESIKMGEDDSAMEYDQESIFKHLCFYLDSPENAQRHRMGVKSKEVDEINQSNNSRLGGDDRMC</sequence>
<dbReference type="PANTHER" id="PTHR45997:SF1">
    <property type="entry name" value="DNA LIGASE 4"/>
    <property type="match status" value="1"/>
</dbReference>
<dbReference type="SUPFAM" id="SSF52113">
    <property type="entry name" value="BRCT domain"/>
    <property type="match status" value="1"/>
</dbReference>
<keyword evidence="5" id="KW-0479">Metal-binding</keyword>
<dbReference type="Gene3D" id="2.40.50.140">
    <property type="entry name" value="Nucleic acid-binding proteins"/>
    <property type="match status" value="1"/>
</dbReference>
<dbReference type="PANTHER" id="PTHR45997">
    <property type="entry name" value="DNA LIGASE 4"/>
    <property type="match status" value="1"/>
</dbReference>
<evidence type="ECO:0000256" key="5">
    <source>
        <dbReference type="ARBA" id="ARBA00022723"/>
    </source>
</evidence>
<dbReference type="InterPro" id="IPR044125">
    <property type="entry name" value="Adenylation_DNA_ligase_IV"/>
</dbReference>
<comment type="similarity">
    <text evidence="3 16">Belongs to the ATP-dependent DNA ligase family.</text>
</comment>
<dbReference type="PROSITE" id="PS50160">
    <property type="entry name" value="DNA_LIGASE_A3"/>
    <property type="match status" value="1"/>
</dbReference>
<comment type="catalytic activity">
    <reaction evidence="14 15">
        <text>ATP + (deoxyribonucleotide)n-3'-hydroxyl + 5'-phospho-(deoxyribonucleotide)m = (deoxyribonucleotide)n+m + AMP + diphosphate.</text>
        <dbReference type="EC" id="6.5.1.1"/>
    </reaction>
</comment>
<feature type="region of interest" description="Disordered" evidence="17">
    <location>
        <begin position="887"/>
        <end position="958"/>
    </location>
</feature>
<accession>A0ABR3F7C3</accession>
<evidence type="ECO:0000313" key="20">
    <source>
        <dbReference type="EMBL" id="KAL0570994.1"/>
    </source>
</evidence>
<dbReference type="CDD" id="cd07968">
    <property type="entry name" value="OBF_DNA_ligase_IV"/>
    <property type="match status" value="1"/>
</dbReference>
<feature type="compositionally biased region" description="Acidic residues" evidence="17">
    <location>
        <begin position="828"/>
        <end position="843"/>
    </location>
</feature>
<dbReference type="EMBL" id="JBAHYK010000842">
    <property type="protein sequence ID" value="KAL0570994.1"/>
    <property type="molecule type" value="Genomic_DNA"/>
</dbReference>
<keyword evidence="6" id="KW-0677">Repeat</keyword>
<evidence type="ECO:0000256" key="15">
    <source>
        <dbReference type="RuleBase" id="RU000617"/>
    </source>
</evidence>
<evidence type="ECO:0000256" key="14">
    <source>
        <dbReference type="ARBA" id="ARBA00034003"/>
    </source>
</evidence>
<evidence type="ECO:0000256" key="3">
    <source>
        <dbReference type="ARBA" id="ARBA00007572"/>
    </source>
</evidence>
<evidence type="ECO:0000256" key="7">
    <source>
        <dbReference type="ARBA" id="ARBA00022741"/>
    </source>
</evidence>
<dbReference type="SUPFAM" id="SSF117018">
    <property type="entry name" value="ATP-dependent DNA ligase DNA-binding domain"/>
    <property type="match status" value="1"/>
</dbReference>
<dbReference type="CDD" id="cd07903">
    <property type="entry name" value="Adenylation_DNA_ligase_IV"/>
    <property type="match status" value="1"/>
</dbReference>
<dbReference type="SUPFAM" id="SSF56091">
    <property type="entry name" value="DNA ligase/mRNA capping enzyme, catalytic domain"/>
    <property type="match status" value="1"/>
</dbReference>
<comment type="subcellular location">
    <subcellularLocation>
        <location evidence="2">Nucleus</location>
    </subcellularLocation>
</comment>
<dbReference type="Pfam" id="PF01068">
    <property type="entry name" value="DNA_ligase_A_M"/>
    <property type="match status" value="1"/>
</dbReference>
<evidence type="ECO:0000256" key="17">
    <source>
        <dbReference type="SAM" id="MobiDB-lite"/>
    </source>
</evidence>
<evidence type="ECO:0000256" key="4">
    <source>
        <dbReference type="ARBA" id="ARBA00022598"/>
    </source>
</evidence>
<feature type="compositionally biased region" description="Polar residues" evidence="17">
    <location>
        <begin position="895"/>
        <end position="905"/>
    </location>
</feature>
<keyword evidence="8 15" id="KW-0227">DNA damage</keyword>
<evidence type="ECO:0000256" key="10">
    <source>
        <dbReference type="ARBA" id="ARBA00022842"/>
    </source>
</evidence>
<feature type="domain" description="BRCT" evidence="19">
    <location>
        <begin position="724"/>
        <end position="810"/>
    </location>
</feature>
<dbReference type="InterPro" id="IPR029710">
    <property type="entry name" value="LIG4"/>
</dbReference>
<evidence type="ECO:0000256" key="1">
    <source>
        <dbReference type="ARBA" id="ARBA00001946"/>
    </source>
</evidence>
<dbReference type="Gene3D" id="3.30.470.30">
    <property type="entry name" value="DNA ligase/mRNA capping enzyme"/>
    <property type="match status" value="1"/>
</dbReference>
<dbReference type="InterPro" id="IPR036420">
    <property type="entry name" value="BRCT_dom_sf"/>
</dbReference>
<keyword evidence="11 15" id="KW-0233">DNA recombination</keyword>
<evidence type="ECO:0000256" key="12">
    <source>
        <dbReference type="ARBA" id="ARBA00023204"/>
    </source>
</evidence>
<evidence type="ECO:0000256" key="6">
    <source>
        <dbReference type="ARBA" id="ARBA00022737"/>
    </source>
</evidence>
<evidence type="ECO:0000259" key="19">
    <source>
        <dbReference type="PROSITE" id="PS50172"/>
    </source>
</evidence>
<evidence type="ECO:0000256" key="11">
    <source>
        <dbReference type="ARBA" id="ARBA00023172"/>
    </source>
</evidence>
<evidence type="ECO:0000256" key="9">
    <source>
        <dbReference type="ARBA" id="ARBA00022840"/>
    </source>
</evidence>
<dbReference type="Proteomes" id="UP001465976">
    <property type="component" value="Unassembled WGS sequence"/>
</dbReference>
<feature type="compositionally biased region" description="Acidic residues" evidence="17">
    <location>
        <begin position="908"/>
        <end position="933"/>
    </location>
</feature>
<gene>
    <name evidence="20" type="primary">LIG4</name>
    <name evidence="20" type="ORF">V5O48_010962</name>
</gene>
<comment type="cofactor">
    <cofactor evidence="1">
        <name>Mg(2+)</name>
        <dbReference type="ChEBI" id="CHEBI:18420"/>
    </cofactor>
</comment>
<keyword evidence="7 15" id="KW-0547">Nucleotide-binding</keyword>
<dbReference type="Pfam" id="PF04679">
    <property type="entry name" value="DNA_ligase_A_C"/>
    <property type="match status" value="1"/>
</dbReference>
<dbReference type="PROSITE" id="PS50172">
    <property type="entry name" value="BRCT"/>
    <property type="match status" value="1"/>
</dbReference>
<dbReference type="InterPro" id="IPR012308">
    <property type="entry name" value="DNA_ligase_ATP-dep_N"/>
</dbReference>
<feature type="compositionally biased region" description="Pro residues" evidence="17">
    <location>
        <begin position="1"/>
        <end position="19"/>
    </location>
</feature>
<dbReference type="SUPFAM" id="SSF50249">
    <property type="entry name" value="Nucleic acid-binding proteins"/>
    <property type="match status" value="1"/>
</dbReference>
<dbReference type="InterPro" id="IPR012310">
    <property type="entry name" value="DNA_ligase_ATP-dep_cent"/>
</dbReference>
<evidence type="ECO:0000259" key="18">
    <source>
        <dbReference type="PROSITE" id="PS50160"/>
    </source>
</evidence>
<dbReference type="InterPro" id="IPR000977">
    <property type="entry name" value="DNA_ligase_ATP-dep"/>
</dbReference>
<dbReference type="Gene3D" id="3.40.50.10190">
    <property type="entry name" value="BRCT domain"/>
    <property type="match status" value="1"/>
</dbReference>
<evidence type="ECO:0000256" key="13">
    <source>
        <dbReference type="ARBA" id="ARBA00023242"/>
    </source>
</evidence>
<protein>
    <recommendedName>
        <fullName evidence="15">DNA ligase</fullName>
        <ecNumber evidence="15">6.5.1.1</ecNumber>
    </recommendedName>
</protein>
<dbReference type="InterPro" id="IPR012309">
    <property type="entry name" value="DNA_ligase_ATP-dep_C"/>
</dbReference>
<evidence type="ECO:0000256" key="16">
    <source>
        <dbReference type="RuleBase" id="RU004196"/>
    </source>
</evidence>
<dbReference type="GO" id="GO:0003910">
    <property type="term" value="F:DNA ligase (ATP) activity"/>
    <property type="evidence" value="ECO:0007669"/>
    <property type="project" value="UniProtKB-EC"/>
</dbReference>
<keyword evidence="13" id="KW-0539">Nucleus</keyword>
<dbReference type="InterPro" id="IPR012340">
    <property type="entry name" value="NA-bd_OB-fold"/>
</dbReference>
<keyword evidence="9 15" id="KW-0067">ATP-binding</keyword>
<feature type="region of interest" description="Disordered" evidence="17">
    <location>
        <begin position="1"/>
        <end position="32"/>
    </location>
</feature>
<evidence type="ECO:0000256" key="2">
    <source>
        <dbReference type="ARBA" id="ARBA00004123"/>
    </source>
</evidence>
<dbReference type="InterPro" id="IPR016059">
    <property type="entry name" value="DNA_ligase_ATP-dep_CS"/>
</dbReference>
<keyword evidence="21" id="KW-1185">Reference proteome</keyword>